<dbReference type="EMBL" id="BGPR01034914">
    <property type="protein sequence ID" value="GBO09500.1"/>
    <property type="molecule type" value="Genomic_DNA"/>
</dbReference>
<dbReference type="GO" id="GO:0006313">
    <property type="term" value="P:DNA transposition"/>
    <property type="evidence" value="ECO:0007669"/>
    <property type="project" value="InterPro"/>
</dbReference>
<dbReference type="InterPro" id="IPR002492">
    <property type="entry name" value="Transposase_Tc1-like"/>
</dbReference>
<comment type="caution">
    <text evidence="2">The sequence shown here is derived from an EMBL/GenBank/DDBJ whole genome shotgun (WGS) entry which is preliminary data.</text>
</comment>
<dbReference type="Gene3D" id="3.30.420.10">
    <property type="entry name" value="Ribonuclease H-like superfamily/Ribonuclease H"/>
    <property type="match status" value="1"/>
</dbReference>
<organism evidence="2 3">
    <name type="scientific">Araneus ventricosus</name>
    <name type="common">Orbweaver spider</name>
    <name type="synonym">Epeira ventricosa</name>
    <dbReference type="NCBI Taxonomy" id="182803"/>
    <lineage>
        <taxon>Eukaryota</taxon>
        <taxon>Metazoa</taxon>
        <taxon>Ecdysozoa</taxon>
        <taxon>Arthropoda</taxon>
        <taxon>Chelicerata</taxon>
        <taxon>Arachnida</taxon>
        <taxon>Araneae</taxon>
        <taxon>Araneomorphae</taxon>
        <taxon>Entelegynae</taxon>
        <taxon>Araneoidea</taxon>
        <taxon>Araneidae</taxon>
        <taxon>Araneus</taxon>
    </lineage>
</organism>
<accession>A0A4Y2UD74</accession>
<evidence type="ECO:0000313" key="3">
    <source>
        <dbReference type="Proteomes" id="UP000499080"/>
    </source>
</evidence>
<dbReference type="OrthoDB" id="6436672at2759"/>
<sequence length="170" mass="19874">MAVAHRPVPAAEIPTCFGIRVTQQTVTNRLLEGKLRARRPTAFMPLTPNHRTQRLYWCQTRVHWRTERWYVVFSDERKIVASDDHMLQEHSRRYLTHLGNKFVRHTGDLTGCDVIFMTIPMDLFQQDNARPHTDAVTQRSLLSVDVLPWLARSPDLSPIQHVWDIIGLQR</sequence>
<reference evidence="2 3" key="1">
    <citation type="journal article" date="2019" name="Sci. Rep.">
        <title>Orb-weaving spider Araneus ventricosus genome elucidates the spidroin gene catalogue.</title>
        <authorList>
            <person name="Kono N."/>
            <person name="Nakamura H."/>
            <person name="Ohtoshi R."/>
            <person name="Moran D.A.P."/>
            <person name="Shinohara A."/>
            <person name="Yoshida Y."/>
            <person name="Fujiwara M."/>
            <person name="Mori M."/>
            <person name="Tomita M."/>
            <person name="Arakawa K."/>
        </authorList>
    </citation>
    <scope>NUCLEOTIDE SEQUENCE [LARGE SCALE GENOMIC DNA]</scope>
</reference>
<dbReference type="InterPro" id="IPR036397">
    <property type="entry name" value="RNaseH_sf"/>
</dbReference>
<name>A0A4Y2UD74_ARAVE</name>
<gene>
    <name evidence="2" type="ORF">AVEN_130037_1</name>
</gene>
<evidence type="ECO:0000259" key="1">
    <source>
        <dbReference type="Pfam" id="PF01498"/>
    </source>
</evidence>
<keyword evidence="3" id="KW-1185">Reference proteome</keyword>
<dbReference type="GO" id="GO:0003677">
    <property type="term" value="F:DNA binding"/>
    <property type="evidence" value="ECO:0007669"/>
    <property type="project" value="InterPro"/>
</dbReference>
<feature type="domain" description="Transposase Tc1-like" evidence="1">
    <location>
        <begin position="16"/>
        <end position="63"/>
    </location>
</feature>
<protein>
    <recommendedName>
        <fullName evidence="1">Transposase Tc1-like domain-containing protein</fullName>
    </recommendedName>
</protein>
<dbReference type="Pfam" id="PF01498">
    <property type="entry name" value="HTH_Tnp_Tc3_2"/>
    <property type="match status" value="1"/>
</dbReference>
<proteinExistence type="predicted"/>
<dbReference type="AlphaFoldDB" id="A0A4Y2UD74"/>
<evidence type="ECO:0000313" key="2">
    <source>
        <dbReference type="EMBL" id="GBO09500.1"/>
    </source>
</evidence>
<dbReference type="GO" id="GO:0015074">
    <property type="term" value="P:DNA integration"/>
    <property type="evidence" value="ECO:0007669"/>
    <property type="project" value="InterPro"/>
</dbReference>
<dbReference type="Proteomes" id="UP000499080">
    <property type="component" value="Unassembled WGS sequence"/>
</dbReference>